<protein>
    <submittedName>
        <fullName evidence="1">Uncharacterized protein</fullName>
    </submittedName>
</protein>
<evidence type="ECO:0000313" key="1">
    <source>
        <dbReference type="EMBL" id="KKN88865.1"/>
    </source>
</evidence>
<proteinExistence type="predicted"/>
<sequence>MDHHLAVVEQYRELLENVNASRFSDDAEPEPLEAHAHAKWMLDKIEEFVAEDKLGKANRWLGFVQGIFYSFGTYTINQMRDHNRGTECSE</sequence>
<dbReference type="AlphaFoldDB" id="A0A0F9U6N7"/>
<organism evidence="1">
    <name type="scientific">marine sediment metagenome</name>
    <dbReference type="NCBI Taxonomy" id="412755"/>
    <lineage>
        <taxon>unclassified sequences</taxon>
        <taxon>metagenomes</taxon>
        <taxon>ecological metagenomes</taxon>
    </lineage>
</organism>
<comment type="caution">
    <text evidence="1">The sequence shown here is derived from an EMBL/GenBank/DDBJ whole genome shotgun (WGS) entry which is preliminary data.</text>
</comment>
<accession>A0A0F9U6N7</accession>
<reference evidence="1" key="1">
    <citation type="journal article" date="2015" name="Nature">
        <title>Complex archaea that bridge the gap between prokaryotes and eukaryotes.</title>
        <authorList>
            <person name="Spang A."/>
            <person name="Saw J.H."/>
            <person name="Jorgensen S.L."/>
            <person name="Zaremba-Niedzwiedzka K."/>
            <person name="Martijn J."/>
            <person name="Lind A.E."/>
            <person name="van Eijk R."/>
            <person name="Schleper C."/>
            <person name="Guy L."/>
            <person name="Ettema T.J."/>
        </authorList>
    </citation>
    <scope>NUCLEOTIDE SEQUENCE</scope>
</reference>
<gene>
    <name evidence="1" type="ORF">LCGC14_0244720</name>
</gene>
<dbReference type="EMBL" id="LAZR01000125">
    <property type="protein sequence ID" value="KKN88865.1"/>
    <property type="molecule type" value="Genomic_DNA"/>
</dbReference>
<name>A0A0F9U6N7_9ZZZZ</name>